<organism evidence="1">
    <name type="scientific">marine sediment metagenome</name>
    <dbReference type="NCBI Taxonomy" id="412755"/>
    <lineage>
        <taxon>unclassified sequences</taxon>
        <taxon>metagenomes</taxon>
        <taxon>ecological metagenomes</taxon>
    </lineage>
</organism>
<reference evidence="1" key="1">
    <citation type="journal article" date="2015" name="Nature">
        <title>Complex archaea that bridge the gap between prokaryotes and eukaryotes.</title>
        <authorList>
            <person name="Spang A."/>
            <person name="Saw J.H."/>
            <person name="Jorgensen S.L."/>
            <person name="Zaremba-Niedzwiedzka K."/>
            <person name="Martijn J."/>
            <person name="Lind A.E."/>
            <person name="van Eijk R."/>
            <person name="Schleper C."/>
            <person name="Guy L."/>
            <person name="Ettema T.J."/>
        </authorList>
    </citation>
    <scope>NUCLEOTIDE SEQUENCE</scope>
</reference>
<protein>
    <submittedName>
        <fullName evidence="1">Uncharacterized protein</fullName>
    </submittedName>
</protein>
<evidence type="ECO:0000313" key="1">
    <source>
        <dbReference type="EMBL" id="KKM24742.1"/>
    </source>
</evidence>
<name>A0A0F9IBA5_9ZZZZ</name>
<dbReference type="AlphaFoldDB" id="A0A0F9IBA5"/>
<dbReference type="EMBL" id="LAZR01012860">
    <property type="protein sequence ID" value="KKM24742.1"/>
    <property type="molecule type" value="Genomic_DNA"/>
</dbReference>
<gene>
    <name evidence="1" type="ORF">LCGC14_1602110</name>
</gene>
<proteinExistence type="predicted"/>
<comment type="caution">
    <text evidence="1">The sequence shown here is derived from an EMBL/GenBank/DDBJ whole genome shotgun (WGS) entry which is preliminary data.</text>
</comment>
<sequence>MAFFSWLRWVLRGKPTVKYDGSHCGLCGRWYEELYEVPDYKADPWFDTWGLCGICAGIKP</sequence>
<accession>A0A0F9IBA5</accession>